<feature type="transmembrane region" description="Helical" evidence="1">
    <location>
        <begin position="93"/>
        <end position="115"/>
    </location>
</feature>
<evidence type="ECO:0000313" key="3">
    <source>
        <dbReference type="Proteomes" id="UP000175829"/>
    </source>
</evidence>
<keyword evidence="1" id="KW-0812">Transmembrane</keyword>
<protein>
    <submittedName>
        <fullName evidence="2">Uncharacterized protein</fullName>
    </submittedName>
</protein>
<dbReference type="AlphaFoldDB" id="A0A1E7K758"/>
<comment type="caution">
    <text evidence="2">The sequence shown here is derived from an EMBL/GenBank/DDBJ whole genome shotgun (WGS) entry which is preliminary data.</text>
</comment>
<feature type="transmembrane region" description="Helical" evidence="1">
    <location>
        <begin position="31"/>
        <end position="47"/>
    </location>
</feature>
<organism evidence="2 3">
    <name type="scientific">Streptomyces qinglanensis</name>
    <dbReference type="NCBI Taxonomy" id="943816"/>
    <lineage>
        <taxon>Bacteria</taxon>
        <taxon>Bacillati</taxon>
        <taxon>Actinomycetota</taxon>
        <taxon>Actinomycetes</taxon>
        <taxon>Kitasatosporales</taxon>
        <taxon>Streptomycetaceae</taxon>
        <taxon>Streptomyces</taxon>
    </lineage>
</organism>
<accession>A0A1E7K758</accession>
<dbReference type="EMBL" id="LJGV01000022">
    <property type="protein sequence ID" value="OEU99723.1"/>
    <property type="molecule type" value="Genomic_DNA"/>
</dbReference>
<dbReference type="Proteomes" id="UP000175829">
    <property type="component" value="Unassembled WGS sequence"/>
</dbReference>
<keyword evidence="1" id="KW-1133">Transmembrane helix</keyword>
<reference evidence="2 3" key="1">
    <citation type="journal article" date="2016" name="Front. Microbiol.">
        <title>Comparative Genomics Analysis of Streptomyces Species Reveals Their Adaptation to the Marine Environment and Their Diversity at the Genomic Level.</title>
        <authorList>
            <person name="Tian X."/>
            <person name="Zhang Z."/>
            <person name="Yang T."/>
            <person name="Chen M."/>
            <person name="Li J."/>
            <person name="Chen F."/>
            <person name="Yang J."/>
            <person name="Li W."/>
            <person name="Zhang B."/>
            <person name="Zhang Z."/>
            <person name="Wu J."/>
            <person name="Zhang C."/>
            <person name="Long L."/>
            <person name="Xiao J."/>
        </authorList>
    </citation>
    <scope>NUCLEOTIDE SEQUENCE [LARGE SCALE GENOMIC DNA]</scope>
    <source>
        <strain evidence="2 3">SCSIO M10379</strain>
    </source>
</reference>
<proteinExistence type="predicted"/>
<gene>
    <name evidence="2" type="ORF">AN217_20080</name>
</gene>
<evidence type="ECO:0000313" key="2">
    <source>
        <dbReference type="EMBL" id="OEU99723.1"/>
    </source>
</evidence>
<keyword evidence="1" id="KW-0472">Membrane</keyword>
<feature type="transmembrane region" description="Helical" evidence="1">
    <location>
        <begin position="121"/>
        <end position="144"/>
    </location>
</feature>
<evidence type="ECO:0000256" key="1">
    <source>
        <dbReference type="SAM" id="Phobius"/>
    </source>
</evidence>
<name>A0A1E7K758_9ACTN</name>
<feature type="transmembrane region" description="Helical" evidence="1">
    <location>
        <begin position="59"/>
        <end position="81"/>
    </location>
</feature>
<sequence length="158" mass="16023">MSGQRGAGRERAPGMLGAYGRGVRTALRDNATAYGFSISITAAYGLVTGSRGTATAGETVVFALGSAVAFLVVALVVVVLFRRAGLAEDEQETTLGGIIDVLSVTVAVAAAYGLSRVPGPWAWPLTGLGTVSAYLLAGGLDVVLARLTARHTAVGESE</sequence>